<evidence type="ECO:0000313" key="1">
    <source>
        <dbReference type="EMBL" id="MBY0098676.1"/>
    </source>
</evidence>
<protein>
    <submittedName>
        <fullName evidence="1">Uncharacterized protein</fullName>
    </submittedName>
</protein>
<organism evidence="1 2">
    <name type="scientific">Mesobacillus maritimus</name>
    <dbReference type="NCBI Taxonomy" id="1643336"/>
    <lineage>
        <taxon>Bacteria</taxon>
        <taxon>Bacillati</taxon>
        <taxon>Bacillota</taxon>
        <taxon>Bacilli</taxon>
        <taxon>Bacillales</taxon>
        <taxon>Bacillaceae</taxon>
        <taxon>Mesobacillus</taxon>
    </lineage>
</organism>
<proteinExistence type="predicted"/>
<accession>A0ABS7K8T8</accession>
<dbReference type="RefSeq" id="WP_221874901.1">
    <property type="nucleotide sequence ID" value="NZ_JACWFH010000026.1"/>
</dbReference>
<gene>
    <name evidence="1" type="ORF">H0185_18080</name>
</gene>
<sequence>MMAALFDVMPQLLNAHDLEVHAERGRQWERREREEFAERKLHAERLLRNDEPNNIFAISQVCKLSVMTVRELEAKYRMERGLK</sequence>
<keyword evidence="2" id="KW-1185">Reference proteome</keyword>
<dbReference type="EMBL" id="JACWFH010000026">
    <property type="protein sequence ID" value="MBY0098676.1"/>
    <property type="molecule type" value="Genomic_DNA"/>
</dbReference>
<comment type="caution">
    <text evidence="1">The sequence shown here is derived from an EMBL/GenBank/DDBJ whole genome shotgun (WGS) entry which is preliminary data.</text>
</comment>
<evidence type="ECO:0000313" key="2">
    <source>
        <dbReference type="Proteomes" id="UP000769780"/>
    </source>
</evidence>
<reference evidence="1 2" key="1">
    <citation type="submission" date="2020-07" db="EMBL/GenBank/DDBJ databases">
        <title>Fungal Genomes of the International Space Station.</title>
        <authorList>
            <person name="Seuylemezian A."/>
            <person name="Singh N.K."/>
            <person name="Wood J."/>
            <person name="Venkateswaran K."/>
        </authorList>
    </citation>
    <scope>NUCLEOTIDE SEQUENCE [LARGE SCALE GENOMIC DNA]</scope>
    <source>
        <strain evidence="1 2">PL-B2</strain>
    </source>
</reference>
<name>A0ABS7K8T8_9BACI</name>
<dbReference type="Proteomes" id="UP000769780">
    <property type="component" value="Unassembled WGS sequence"/>
</dbReference>